<protein>
    <recommendedName>
        <fullName evidence="1">Transposable element P transposase-like RNase H domain-containing protein</fullName>
    </recommendedName>
</protein>
<dbReference type="Pfam" id="PF21787">
    <property type="entry name" value="TNP-like_RNaseH_N"/>
    <property type="match status" value="1"/>
</dbReference>
<organism evidence="2 3">
    <name type="scientific">Plutella xylostella</name>
    <name type="common">Diamondback moth</name>
    <name type="synonym">Plutella maculipennis</name>
    <dbReference type="NCBI Taxonomy" id="51655"/>
    <lineage>
        <taxon>Eukaryota</taxon>
        <taxon>Metazoa</taxon>
        <taxon>Ecdysozoa</taxon>
        <taxon>Arthropoda</taxon>
        <taxon>Hexapoda</taxon>
        <taxon>Insecta</taxon>
        <taxon>Pterygota</taxon>
        <taxon>Neoptera</taxon>
        <taxon>Endopterygota</taxon>
        <taxon>Lepidoptera</taxon>
        <taxon>Glossata</taxon>
        <taxon>Ditrysia</taxon>
        <taxon>Yponomeutoidea</taxon>
        <taxon>Plutellidae</taxon>
        <taxon>Plutella</taxon>
    </lineage>
</organism>
<evidence type="ECO:0000313" key="2">
    <source>
        <dbReference type="EMBL" id="KAG7307320.1"/>
    </source>
</evidence>
<dbReference type="EMBL" id="JAHIBW010000010">
    <property type="protein sequence ID" value="KAG7307320.1"/>
    <property type="molecule type" value="Genomic_DNA"/>
</dbReference>
<reference evidence="2 3" key="1">
    <citation type="submission" date="2021-06" db="EMBL/GenBank/DDBJ databases">
        <title>A haploid diamondback moth (Plutella xylostella L.) genome assembly resolves 31 chromosomes and identifies a diamide resistance mutation.</title>
        <authorList>
            <person name="Ward C.M."/>
            <person name="Perry K.D."/>
            <person name="Baker G."/>
            <person name="Powis K."/>
            <person name="Heckel D.G."/>
            <person name="Baxter S.W."/>
        </authorList>
    </citation>
    <scope>NUCLEOTIDE SEQUENCE [LARGE SCALE GENOMIC DNA]</scope>
    <source>
        <strain evidence="2 3">LV</strain>
        <tissue evidence="2">Single pupa</tissue>
    </source>
</reference>
<keyword evidence="3" id="KW-1185">Reference proteome</keyword>
<name>A0ABQ7QQJ8_PLUXY</name>
<comment type="caution">
    <text evidence="2">The sequence shown here is derived from an EMBL/GenBank/DDBJ whole genome shotgun (WGS) entry which is preliminary data.</text>
</comment>
<accession>A0ABQ7QQJ8</accession>
<feature type="domain" description="Transposable element P transposase-like RNase H" evidence="1">
    <location>
        <begin position="32"/>
        <end position="70"/>
    </location>
</feature>
<gene>
    <name evidence="2" type="ORF">JYU34_007489</name>
</gene>
<dbReference type="InterPro" id="IPR048365">
    <property type="entry name" value="TNP-like_RNaseH_N"/>
</dbReference>
<dbReference type="Proteomes" id="UP000823941">
    <property type="component" value="Chromosome 10"/>
</dbReference>
<proteinExistence type="predicted"/>
<sequence>MSSKICLARINDALLDEMTLSPQVTRFASLGKHKLAKHEVVFTVKGIKKEYTHPLAYYFTSDMNKTELKHCYMRGNKELYNNLFFYLLLHVGRYINRLNLHLANKCNNCCVV</sequence>
<evidence type="ECO:0000259" key="1">
    <source>
        <dbReference type="Pfam" id="PF21787"/>
    </source>
</evidence>
<evidence type="ECO:0000313" key="3">
    <source>
        <dbReference type="Proteomes" id="UP000823941"/>
    </source>
</evidence>